<name>A0A1W4XV96_AGRPL</name>
<dbReference type="InterPro" id="IPR055285">
    <property type="entry name" value="ANKRD13_C"/>
</dbReference>
<dbReference type="PANTHER" id="PTHR12447:SF25">
    <property type="entry name" value="ANKYRIN REPEAT DOMAIN-CONTAINING PROTEIN 13C"/>
    <property type="match status" value="1"/>
</dbReference>
<dbReference type="GeneID" id="108744893"/>
<dbReference type="SMART" id="SM00248">
    <property type="entry name" value="ANK"/>
    <property type="match status" value="3"/>
</dbReference>
<evidence type="ECO:0000313" key="11">
    <source>
        <dbReference type="RefSeq" id="XP_018336355.1"/>
    </source>
</evidence>
<dbReference type="GO" id="GO:0005789">
    <property type="term" value="C:endoplasmic reticulum membrane"/>
    <property type="evidence" value="ECO:0007669"/>
    <property type="project" value="UniProtKB-SubCell"/>
</dbReference>
<reference evidence="11" key="1">
    <citation type="submission" date="2025-08" db="UniProtKB">
        <authorList>
            <consortium name="RefSeq"/>
        </authorList>
    </citation>
    <scope>IDENTIFICATION</scope>
    <source>
        <tissue evidence="11">Entire body</tissue>
    </source>
</reference>
<keyword evidence="5" id="KW-0472">Membrane</keyword>
<dbReference type="PANTHER" id="PTHR12447">
    <property type="entry name" value="ANKYRIN REPEAT DOMAIN-CONTAINING PROTEIN 13"/>
    <property type="match status" value="1"/>
</dbReference>
<dbReference type="RefSeq" id="XP_018336355.1">
    <property type="nucleotide sequence ID" value="XM_018480853.2"/>
</dbReference>
<dbReference type="FunFam" id="1.25.40.20:FF:000302">
    <property type="entry name" value="Ankyrin repeat containing protein"/>
    <property type="match status" value="1"/>
</dbReference>
<comment type="function">
    <text evidence="7">Acts as a molecular chaperone for G protein-coupled receptors, regulating their biogenesis and exit from the ER.</text>
</comment>
<evidence type="ECO:0000256" key="3">
    <source>
        <dbReference type="ARBA" id="ARBA00022824"/>
    </source>
</evidence>
<feature type="domain" description="Ankyrin repeat" evidence="9">
    <location>
        <begin position="153"/>
        <end position="420"/>
    </location>
</feature>
<dbReference type="InterPro" id="IPR002110">
    <property type="entry name" value="Ankyrin_rpt"/>
</dbReference>
<evidence type="ECO:0000256" key="7">
    <source>
        <dbReference type="ARBA" id="ARBA00037107"/>
    </source>
</evidence>
<evidence type="ECO:0000256" key="8">
    <source>
        <dbReference type="PROSITE-ProRule" id="PRU00023"/>
    </source>
</evidence>
<dbReference type="SUPFAM" id="SSF48403">
    <property type="entry name" value="Ankyrin repeat"/>
    <property type="match status" value="1"/>
</dbReference>
<dbReference type="KEGG" id="apln:108744893"/>
<dbReference type="OrthoDB" id="1585644at2759"/>
<dbReference type="GO" id="GO:0005102">
    <property type="term" value="F:signaling receptor binding"/>
    <property type="evidence" value="ECO:0007669"/>
    <property type="project" value="TreeGrafter"/>
</dbReference>
<evidence type="ECO:0000256" key="2">
    <source>
        <dbReference type="ARBA" id="ARBA00022737"/>
    </source>
</evidence>
<evidence type="ECO:0000256" key="5">
    <source>
        <dbReference type="ARBA" id="ARBA00023136"/>
    </source>
</evidence>
<dbReference type="PROSITE" id="PS50297">
    <property type="entry name" value="ANK_REP_REGION"/>
    <property type="match status" value="1"/>
</dbReference>
<proteinExistence type="predicted"/>
<dbReference type="InterPro" id="IPR036770">
    <property type="entry name" value="Ankyrin_rpt-contain_sf"/>
</dbReference>
<dbReference type="GO" id="GO:0006621">
    <property type="term" value="P:protein retention in ER lumen"/>
    <property type="evidence" value="ECO:0007669"/>
    <property type="project" value="TreeGrafter"/>
</dbReference>
<dbReference type="Gene3D" id="1.25.40.20">
    <property type="entry name" value="Ankyrin repeat-containing domain"/>
    <property type="match status" value="1"/>
</dbReference>
<keyword evidence="6" id="KW-0143">Chaperone</keyword>
<dbReference type="Pfam" id="PF12796">
    <property type="entry name" value="Ank_2"/>
    <property type="match status" value="1"/>
</dbReference>
<keyword evidence="2" id="KW-0677">Repeat</keyword>
<dbReference type="FunCoup" id="A0A1W4XV96">
    <property type="interactions" value="1713"/>
</dbReference>
<protein>
    <submittedName>
        <fullName evidence="11">Ankyrin repeat domain-containing protein 13C</fullName>
    </submittedName>
</protein>
<sequence length="439" mass="50768">MASENDRYPLHKAVFENNLKNLSRLLRKHDVAEKDIHGNTALHLAVMLGRKECVQLLLKHDAPVKVKNGLGWTVLAEAVSYGNRPTISSLVRKFRQQSREQMEERRPNLVKALNKIGDFYMELKWDFQSWVPLVSRILPSDICKIYKSGANIRLDTTLVDFSDMRWERGDISFIFNGTAPPNESLTVLDNVLKIYQMVKYEESEIEIEDEVDLLMSTDILSAQISTKNISFIRAQSGWIFREDKKELVAGQYESDLYVVHGLVLESKKRREHLSHDDLQKNKALLESFTKGSNMQNFDQNGIPVRRLSLNPPPDKNVTWEQYIESELNNYPRLGRDLVYKESTKSFKATIAMSSDFPLSVEMLLNVLEVIAPFKHFSKLRDFITFKLPTGFPVKVEIPILPTVTAKITFQEFEFRENMSDDLFRIPLDYTEDPSRFPDL</sequence>
<evidence type="ECO:0000313" key="10">
    <source>
        <dbReference type="Proteomes" id="UP000192223"/>
    </source>
</evidence>
<evidence type="ECO:0000256" key="4">
    <source>
        <dbReference type="ARBA" id="ARBA00023043"/>
    </source>
</evidence>
<dbReference type="Pfam" id="PF11904">
    <property type="entry name" value="ANKRD13_C"/>
    <property type="match status" value="1"/>
</dbReference>
<accession>A0A1W4XV96</accession>
<dbReference type="PROSITE" id="PS50088">
    <property type="entry name" value="ANK_REPEAT"/>
    <property type="match status" value="1"/>
</dbReference>
<dbReference type="STRING" id="224129.A0A1W4XV96"/>
<evidence type="ECO:0000256" key="6">
    <source>
        <dbReference type="ARBA" id="ARBA00023186"/>
    </source>
</evidence>
<evidence type="ECO:0000256" key="1">
    <source>
        <dbReference type="ARBA" id="ARBA00004586"/>
    </source>
</evidence>
<evidence type="ECO:0000259" key="9">
    <source>
        <dbReference type="Pfam" id="PF11904"/>
    </source>
</evidence>
<gene>
    <name evidence="11" type="primary">LOC108744893</name>
</gene>
<dbReference type="InterPro" id="IPR021832">
    <property type="entry name" value="ANKRD13"/>
</dbReference>
<organism evidence="10 11">
    <name type="scientific">Agrilus planipennis</name>
    <name type="common">Emerald ash borer</name>
    <name type="synonym">Agrilus marcopoli</name>
    <dbReference type="NCBI Taxonomy" id="224129"/>
    <lineage>
        <taxon>Eukaryota</taxon>
        <taxon>Metazoa</taxon>
        <taxon>Ecdysozoa</taxon>
        <taxon>Arthropoda</taxon>
        <taxon>Hexapoda</taxon>
        <taxon>Insecta</taxon>
        <taxon>Pterygota</taxon>
        <taxon>Neoptera</taxon>
        <taxon>Endopterygota</taxon>
        <taxon>Coleoptera</taxon>
        <taxon>Polyphaga</taxon>
        <taxon>Elateriformia</taxon>
        <taxon>Buprestoidea</taxon>
        <taxon>Buprestidae</taxon>
        <taxon>Agrilinae</taxon>
        <taxon>Agrilus</taxon>
    </lineage>
</organism>
<keyword evidence="4 8" id="KW-0040">ANK repeat</keyword>
<feature type="repeat" description="ANK" evidence="8">
    <location>
        <begin position="37"/>
        <end position="69"/>
    </location>
</feature>
<dbReference type="AlphaFoldDB" id="A0A1W4XV96"/>
<keyword evidence="3" id="KW-0256">Endoplasmic reticulum</keyword>
<keyword evidence="10" id="KW-1185">Reference proteome</keyword>
<comment type="subcellular location">
    <subcellularLocation>
        <location evidence="1">Endoplasmic reticulum membrane</location>
    </subcellularLocation>
</comment>
<dbReference type="Proteomes" id="UP000192223">
    <property type="component" value="Unplaced"/>
</dbReference>
<dbReference type="InParanoid" id="A0A1W4XV96"/>